<dbReference type="GO" id="GO:0008757">
    <property type="term" value="F:S-adenosylmethionine-dependent methyltransferase activity"/>
    <property type="evidence" value="ECO:0007669"/>
    <property type="project" value="InterPro"/>
</dbReference>
<dbReference type="SUPFAM" id="SSF53335">
    <property type="entry name" value="S-adenosyl-L-methionine-dependent methyltransferases"/>
    <property type="match status" value="1"/>
</dbReference>
<dbReference type="Pfam" id="PF08241">
    <property type="entry name" value="Methyltransf_11"/>
    <property type="match status" value="1"/>
</dbReference>
<evidence type="ECO:0000313" key="2">
    <source>
        <dbReference type="EMBL" id="VFQ46412.1"/>
    </source>
</evidence>
<reference evidence="2 3" key="1">
    <citation type="submission" date="2019-03" db="EMBL/GenBank/DDBJ databases">
        <authorList>
            <person name="Nijsse B."/>
        </authorList>
    </citation>
    <scope>NUCLEOTIDE SEQUENCE [LARGE SCALE GENOMIC DNA]</scope>
    <source>
        <strain evidence="2">Desulfoluna butyratoxydans MSL71</strain>
    </source>
</reference>
<dbReference type="AlphaFoldDB" id="A0A4U8YWL2"/>
<keyword evidence="2" id="KW-0489">Methyltransferase</keyword>
<dbReference type="Proteomes" id="UP000507962">
    <property type="component" value="Unassembled WGS sequence"/>
</dbReference>
<evidence type="ECO:0000259" key="1">
    <source>
        <dbReference type="Pfam" id="PF08241"/>
    </source>
</evidence>
<evidence type="ECO:0000313" key="3">
    <source>
        <dbReference type="Proteomes" id="UP000507962"/>
    </source>
</evidence>
<feature type="domain" description="Methyltransferase type 11" evidence="1">
    <location>
        <begin position="42"/>
        <end position="140"/>
    </location>
</feature>
<dbReference type="RefSeq" id="WP_180144084.1">
    <property type="nucleotide sequence ID" value="NZ_CAADHO010000009.1"/>
</dbReference>
<dbReference type="InterPro" id="IPR029063">
    <property type="entry name" value="SAM-dependent_MTases_sf"/>
</dbReference>
<dbReference type="InterPro" id="IPR053173">
    <property type="entry name" value="SAM-binding_MTase"/>
</dbReference>
<sequence>MKEHLSNTAFRLMTVAFRVKDLFSRRTDILAEFEIMEGMHVVDYGCGPGSYLKAASRLVGDTGLVTAVDIHPLAIQAVNEKAFRMGLTNVMGLLTRGYDTPLDDHSVHIVYAMDMFHMVKDPTAMLTDIRRILVPEGVLYMESGHQPMETAKQKILDSGQFVIQRSTDRYVQCRPEA</sequence>
<proteinExistence type="predicted"/>
<gene>
    <name evidence="2" type="ORF">MSL71_40760</name>
</gene>
<name>A0A4U8YWL2_9BACT</name>
<keyword evidence="3" id="KW-1185">Reference proteome</keyword>
<dbReference type="PANTHER" id="PTHR45128:SF1">
    <property type="entry name" value="S-ADENOSYLMETHIONINE-DEPENDENT METHYLTRANSFERASE RV2258C"/>
    <property type="match status" value="1"/>
</dbReference>
<protein>
    <submittedName>
        <fullName evidence="2">S-adenosyl-l-methionine-dependent methyltransferase</fullName>
    </submittedName>
</protein>
<keyword evidence="2" id="KW-0808">Transferase</keyword>
<dbReference type="CDD" id="cd02440">
    <property type="entry name" value="AdoMet_MTases"/>
    <property type="match status" value="1"/>
</dbReference>
<accession>A0A4U8YWL2</accession>
<dbReference type="Gene3D" id="3.40.50.150">
    <property type="entry name" value="Vaccinia Virus protein VP39"/>
    <property type="match status" value="1"/>
</dbReference>
<dbReference type="GO" id="GO:0032259">
    <property type="term" value="P:methylation"/>
    <property type="evidence" value="ECO:0007669"/>
    <property type="project" value="UniProtKB-KW"/>
</dbReference>
<organism evidence="2 3">
    <name type="scientific">Desulfoluna butyratoxydans</name>
    <dbReference type="NCBI Taxonomy" id="231438"/>
    <lineage>
        <taxon>Bacteria</taxon>
        <taxon>Pseudomonadati</taxon>
        <taxon>Thermodesulfobacteriota</taxon>
        <taxon>Desulfobacteria</taxon>
        <taxon>Desulfobacterales</taxon>
        <taxon>Desulfolunaceae</taxon>
        <taxon>Desulfoluna</taxon>
    </lineage>
</organism>
<dbReference type="PANTHER" id="PTHR45128">
    <property type="entry name" value="METHYLTRANSFERASE TYPE 11"/>
    <property type="match status" value="1"/>
</dbReference>
<dbReference type="InterPro" id="IPR013216">
    <property type="entry name" value="Methyltransf_11"/>
</dbReference>
<dbReference type="EMBL" id="CAADHO010000009">
    <property type="protein sequence ID" value="VFQ46412.1"/>
    <property type="molecule type" value="Genomic_DNA"/>
</dbReference>